<name>A0A6P1SY09_9RHOB</name>
<dbReference type="SUPFAM" id="SSF47413">
    <property type="entry name" value="lambda repressor-like DNA-binding domains"/>
    <property type="match status" value="1"/>
</dbReference>
<organism evidence="3 4">
    <name type="scientific">Algicella marina</name>
    <dbReference type="NCBI Taxonomy" id="2683284"/>
    <lineage>
        <taxon>Bacteria</taxon>
        <taxon>Pseudomonadati</taxon>
        <taxon>Pseudomonadota</taxon>
        <taxon>Alphaproteobacteria</taxon>
        <taxon>Rhodobacterales</taxon>
        <taxon>Paracoccaceae</taxon>
        <taxon>Algicella</taxon>
    </lineage>
</organism>
<keyword evidence="1" id="KW-0238">DNA-binding</keyword>
<proteinExistence type="predicted"/>
<dbReference type="Proteomes" id="UP000464495">
    <property type="component" value="Chromosome"/>
</dbReference>
<evidence type="ECO:0000259" key="2">
    <source>
        <dbReference type="PROSITE" id="PS50943"/>
    </source>
</evidence>
<dbReference type="CDD" id="cd00093">
    <property type="entry name" value="HTH_XRE"/>
    <property type="match status" value="1"/>
</dbReference>
<feature type="domain" description="HTH cro/C1-type" evidence="2">
    <location>
        <begin position="6"/>
        <end position="60"/>
    </location>
</feature>
<gene>
    <name evidence="3" type="ORF">GO499_04610</name>
</gene>
<dbReference type="PROSITE" id="PS50943">
    <property type="entry name" value="HTH_CROC1"/>
    <property type="match status" value="1"/>
</dbReference>
<dbReference type="KEGG" id="amaq:GO499_04610"/>
<dbReference type="PANTHER" id="PTHR46558">
    <property type="entry name" value="TRACRIPTIONAL REGULATORY PROTEIN-RELATED-RELATED"/>
    <property type="match status" value="1"/>
</dbReference>
<dbReference type="PANTHER" id="PTHR46558:SF4">
    <property type="entry name" value="DNA-BIDING PHAGE PROTEIN"/>
    <property type="match status" value="1"/>
</dbReference>
<dbReference type="Gene3D" id="1.10.260.40">
    <property type="entry name" value="lambda repressor-like DNA-binding domains"/>
    <property type="match status" value="1"/>
</dbReference>
<dbReference type="AlphaFoldDB" id="A0A6P1SY09"/>
<keyword evidence="4" id="KW-1185">Reference proteome</keyword>
<dbReference type="SMART" id="SM00530">
    <property type="entry name" value="HTH_XRE"/>
    <property type="match status" value="1"/>
</dbReference>
<evidence type="ECO:0000256" key="1">
    <source>
        <dbReference type="ARBA" id="ARBA00023125"/>
    </source>
</evidence>
<accession>A0A6P1SY09</accession>
<evidence type="ECO:0000313" key="4">
    <source>
        <dbReference type="Proteomes" id="UP000464495"/>
    </source>
</evidence>
<evidence type="ECO:0000313" key="3">
    <source>
        <dbReference type="EMBL" id="QHQ34520.1"/>
    </source>
</evidence>
<dbReference type="EMBL" id="CP046620">
    <property type="protein sequence ID" value="QHQ34520.1"/>
    <property type="molecule type" value="Genomic_DNA"/>
</dbReference>
<dbReference type="GO" id="GO:0003677">
    <property type="term" value="F:DNA binding"/>
    <property type="evidence" value="ECO:0007669"/>
    <property type="project" value="UniProtKB-KW"/>
</dbReference>
<dbReference type="RefSeq" id="WP_161861089.1">
    <property type="nucleotide sequence ID" value="NZ_CP046620.1"/>
</dbReference>
<dbReference type="Pfam" id="PF01381">
    <property type="entry name" value="HTH_3"/>
    <property type="match status" value="1"/>
</dbReference>
<dbReference type="InterPro" id="IPR010982">
    <property type="entry name" value="Lambda_DNA-bd_dom_sf"/>
</dbReference>
<protein>
    <submittedName>
        <fullName evidence="3">Helix-turn-helix domain-containing protein</fullName>
    </submittedName>
</protein>
<reference evidence="3 4" key="1">
    <citation type="submission" date="2019-12" db="EMBL/GenBank/DDBJ databases">
        <title>Complete genome sequence of Algicella marina strain 9Alg 56(T) isolated from the red alga Tichocarpus crinitus.</title>
        <authorList>
            <person name="Kim S.-G."/>
            <person name="Nedashkovskaya O.I."/>
        </authorList>
    </citation>
    <scope>NUCLEOTIDE SEQUENCE [LARGE SCALE GENOMIC DNA]</scope>
    <source>
        <strain evidence="3 4">9Alg 56</strain>
    </source>
</reference>
<dbReference type="InterPro" id="IPR001387">
    <property type="entry name" value="Cro/C1-type_HTH"/>
</dbReference>
<sequence>MINEALRLIRVFHDLKQVELAKKIGVSRSHISEIEKGNKTPSLDLIQRYATEFRIPVSSILFFAEELPNAKSGDKIRSKIAGKVIDILRFVERKADAEEAV</sequence>